<dbReference type="EMBL" id="JAHRIM010080149">
    <property type="protein sequence ID" value="MEQ2274559.1"/>
    <property type="molecule type" value="Genomic_DNA"/>
</dbReference>
<dbReference type="Proteomes" id="UP001444071">
    <property type="component" value="Unassembled WGS sequence"/>
</dbReference>
<organism evidence="1 2">
    <name type="scientific">Xenotaenia resolanae</name>
    <dbReference type="NCBI Taxonomy" id="208358"/>
    <lineage>
        <taxon>Eukaryota</taxon>
        <taxon>Metazoa</taxon>
        <taxon>Chordata</taxon>
        <taxon>Craniata</taxon>
        <taxon>Vertebrata</taxon>
        <taxon>Euteleostomi</taxon>
        <taxon>Actinopterygii</taxon>
        <taxon>Neopterygii</taxon>
        <taxon>Teleostei</taxon>
        <taxon>Neoteleostei</taxon>
        <taxon>Acanthomorphata</taxon>
        <taxon>Ovalentaria</taxon>
        <taxon>Atherinomorphae</taxon>
        <taxon>Cyprinodontiformes</taxon>
        <taxon>Goodeidae</taxon>
        <taxon>Xenotaenia</taxon>
    </lineage>
</organism>
<proteinExistence type="predicted"/>
<accession>A0ABV0WZT7</accession>
<evidence type="ECO:0000313" key="2">
    <source>
        <dbReference type="Proteomes" id="UP001444071"/>
    </source>
</evidence>
<gene>
    <name evidence="1" type="ORF">XENORESO_020309</name>
</gene>
<reference evidence="1 2" key="1">
    <citation type="submission" date="2021-06" db="EMBL/GenBank/DDBJ databases">
        <authorList>
            <person name="Palmer J.M."/>
        </authorList>
    </citation>
    <scope>NUCLEOTIDE SEQUENCE [LARGE SCALE GENOMIC DNA]</scope>
    <source>
        <strain evidence="1 2">XR_2019</strain>
        <tissue evidence="1">Muscle</tissue>
    </source>
</reference>
<sequence>MAASDGCLCGDTWVLFASWKVCVSCRPSAAPVRCNLDHELSWLECGSVGLAFHKADPGSVSGPSCCKVISADAFGCMCFQQVCLSSGCAQNLSGTICGRELMENTT</sequence>
<keyword evidence="2" id="KW-1185">Reference proteome</keyword>
<protein>
    <submittedName>
        <fullName evidence="1">Uncharacterized protein</fullName>
    </submittedName>
</protein>
<comment type="caution">
    <text evidence="1">The sequence shown here is derived from an EMBL/GenBank/DDBJ whole genome shotgun (WGS) entry which is preliminary data.</text>
</comment>
<evidence type="ECO:0000313" key="1">
    <source>
        <dbReference type="EMBL" id="MEQ2274559.1"/>
    </source>
</evidence>
<name>A0ABV0WZT7_9TELE</name>